<sequence>MLTLEDIVSGRLNIPFKPVPSMLTEGYREGAIWVRFSLSAPGARNRWLLQVERPLIEHVALYVRDRAGHFVTLPSTDLSGDDGAPRAYATLFSIPASSAETEYYIRFQSMTSITTALKIWQRDGYAEYRRSDNWIMGIVLGAVGAMMFANLLYAYLLRDSLYLLYAALLVESVLMTIFHLGYADEIFQFLEPKSIHRAWGAIVCLYSIVMVWFLARLFEFRRHWIWAWRIIQGIILLNVIALVFSIAGHYGDVGFFVSRLQQLSYLFIAAFVLYLLIVLKQRQYLLSALAFACVITVSLVMQSQYAGTNLFKIDTSLARFMAIGTLIHLVLLSAAVAQRARFAELSLNAEKDRTIAVSQLAERQLAMKVRERTAELAERNASLNAEVDRRHLLELKLRQSLDAVNDALAQQRDFVALVSHEFRGPLAVISAAADNLSSVDSTDNTRLRTTRIRQTVKRMSLLIENVLAGDRLHGGQKAFPTTDSVDVNEVLRTVKAGLDDDVAGRVSFIDGGGVTVKGDRNLLEIAVQNLIQNAMKYSAAPGPVTVRLSTDQGVAFVYVTDQGTGVAPGDREFIFMKYYRAVGQPANGSGLGLYISREIARQHGGDLTLAASDKNGSTFCLSLPIEGAEALTT</sequence>
<feature type="transmembrane region" description="Helical" evidence="7">
    <location>
        <begin position="317"/>
        <end position="337"/>
    </location>
</feature>
<dbReference type="InterPro" id="IPR004358">
    <property type="entry name" value="Sig_transdc_His_kin-like_C"/>
</dbReference>
<feature type="domain" description="Histidine kinase" evidence="8">
    <location>
        <begin position="417"/>
        <end position="627"/>
    </location>
</feature>
<dbReference type="SUPFAM" id="SSF47384">
    <property type="entry name" value="Homodimeric domain of signal transducing histidine kinase"/>
    <property type="match status" value="1"/>
</dbReference>
<evidence type="ECO:0000256" key="1">
    <source>
        <dbReference type="ARBA" id="ARBA00000085"/>
    </source>
</evidence>
<dbReference type="InterPro" id="IPR011622">
    <property type="entry name" value="7TMR_DISM_rcpt_extracell_dom2"/>
</dbReference>
<evidence type="ECO:0000256" key="2">
    <source>
        <dbReference type="ARBA" id="ARBA00012438"/>
    </source>
</evidence>
<dbReference type="PANTHER" id="PTHR43711">
    <property type="entry name" value="TWO-COMPONENT HISTIDINE KINASE"/>
    <property type="match status" value="1"/>
</dbReference>
<dbReference type="Pfam" id="PF07695">
    <property type="entry name" value="7TMR-DISM_7TM"/>
    <property type="match status" value="1"/>
</dbReference>
<evidence type="ECO:0000313" key="9">
    <source>
        <dbReference type="EMBL" id="CAA0109606.1"/>
    </source>
</evidence>
<evidence type="ECO:0000313" key="10">
    <source>
        <dbReference type="Proteomes" id="UP000433050"/>
    </source>
</evidence>
<dbReference type="Gene3D" id="1.10.287.130">
    <property type="match status" value="1"/>
</dbReference>
<feature type="transmembrane region" description="Helical" evidence="7">
    <location>
        <begin position="134"/>
        <end position="155"/>
    </location>
</feature>
<dbReference type="InterPro" id="IPR005467">
    <property type="entry name" value="His_kinase_dom"/>
</dbReference>
<proteinExistence type="predicted"/>
<feature type="transmembrane region" description="Helical" evidence="7">
    <location>
        <begin position="226"/>
        <end position="250"/>
    </location>
</feature>
<dbReference type="InterPro" id="IPR036890">
    <property type="entry name" value="HATPase_C_sf"/>
</dbReference>
<keyword evidence="10" id="KW-1185">Reference proteome</keyword>
<dbReference type="GO" id="GO:0000155">
    <property type="term" value="F:phosphorelay sensor kinase activity"/>
    <property type="evidence" value="ECO:0007669"/>
    <property type="project" value="InterPro"/>
</dbReference>
<dbReference type="Pfam" id="PF07696">
    <property type="entry name" value="7TMR-DISMED2"/>
    <property type="match status" value="1"/>
</dbReference>
<protein>
    <recommendedName>
        <fullName evidence="2">histidine kinase</fullName>
        <ecNumber evidence="2">2.7.13.3</ecNumber>
    </recommendedName>
</protein>
<keyword evidence="5 9" id="KW-0418">Kinase</keyword>
<dbReference type="Pfam" id="PF02518">
    <property type="entry name" value="HATPase_c"/>
    <property type="match status" value="1"/>
</dbReference>
<feature type="transmembrane region" description="Helical" evidence="7">
    <location>
        <begin position="162"/>
        <end position="182"/>
    </location>
</feature>
<keyword evidence="3" id="KW-0597">Phosphoprotein</keyword>
<reference evidence="9 10" key="1">
    <citation type="submission" date="2019-12" db="EMBL/GenBank/DDBJ databases">
        <authorList>
            <person name="Reyes-Prieto M."/>
        </authorList>
    </citation>
    <scope>NUCLEOTIDE SEQUENCE [LARGE SCALE GENOMIC DNA]</scope>
    <source>
        <strain evidence="9">HF14-78462</strain>
    </source>
</reference>
<evidence type="ECO:0000256" key="6">
    <source>
        <dbReference type="ARBA" id="ARBA00023012"/>
    </source>
</evidence>
<evidence type="ECO:0000256" key="3">
    <source>
        <dbReference type="ARBA" id="ARBA00022553"/>
    </source>
</evidence>
<dbReference type="InterPro" id="IPR011623">
    <property type="entry name" value="7TMR_DISM_rcpt_extracell_dom1"/>
</dbReference>
<dbReference type="Gene3D" id="3.30.565.10">
    <property type="entry name" value="Histidine kinase-like ATPase, C-terminal domain"/>
    <property type="match status" value="1"/>
</dbReference>
<organism evidence="9 10">
    <name type="scientific">Starkeya nomas</name>
    <dbReference type="NCBI Taxonomy" id="2666134"/>
    <lineage>
        <taxon>Bacteria</taxon>
        <taxon>Pseudomonadati</taxon>
        <taxon>Pseudomonadota</taxon>
        <taxon>Alphaproteobacteria</taxon>
        <taxon>Hyphomicrobiales</taxon>
        <taxon>Xanthobacteraceae</taxon>
        <taxon>Starkeya</taxon>
    </lineage>
</organism>
<keyword evidence="7" id="KW-1133">Transmembrane helix</keyword>
<dbReference type="InterPro" id="IPR050736">
    <property type="entry name" value="Sensor_HK_Regulatory"/>
</dbReference>
<dbReference type="InterPro" id="IPR003594">
    <property type="entry name" value="HATPase_dom"/>
</dbReference>
<dbReference type="PANTHER" id="PTHR43711:SF28">
    <property type="entry name" value="SENSOR HISTIDINE KINASE YXDK"/>
    <property type="match status" value="1"/>
</dbReference>
<comment type="catalytic activity">
    <reaction evidence="1">
        <text>ATP + protein L-histidine = ADP + protein N-phospho-L-histidine.</text>
        <dbReference type="EC" id="2.7.13.3"/>
    </reaction>
</comment>
<evidence type="ECO:0000256" key="5">
    <source>
        <dbReference type="ARBA" id="ARBA00022777"/>
    </source>
</evidence>
<evidence type="ECO:0000256" key="4">
    <source>
        <dbReference type="ARBA" id="ARBA00022679"/>
    </source>
</evidence>
<keyword evidence="4 9" id="KW-0808">Transferase</keyword>
<dbReference type="SMART" id="SM00388">
    <property type="entry name" value="HisKA"/>
    <property type="match status" value="1"/>
</dbReference>
<dbReference type="AlphaFoldDB" id="A0A5S9PYQ7"/>
<keyword evidence="7" id="KW-0812">Transmembrane</keyword>
<dbReference type="SUPFAM" id="SSF55874">
    <property type="entry name" value="ATPase domain of HSP90 chaperone/DNA topoisomerase II/histidine kinase"/>
    <property type="match status" value="1"/>
</dbReference>
<dbReference type="EMBL" id="CACSAS010000001">
    <property type="protein sequence ID" value="CAA0109606.1"/>
    <property type="molecule type" value="Genomic_DNA"/>
</dbReference>
<feature type="transmembrane region" description="Helical" evidence="7">
    <location>
        <begin position="194"/>
        <end position="214"/>
    </location>
</feature>
<dbReference type="Proteomes" id="UP000433050">
    <property type="component" value="Unassembled WGS sequence"/>
</dbReference>
<dbReference type="Gene3D" id="2.60.40.2380">
    <property type="match status" value="1"/>
</dbReference>
<evidence type="ECO:0000259" key="8">
    <source>
        <dbReference type="PROSITE" id="PS50109"/>
    </source>
</evidence>
<dbReference type="CDD" id="cd00075">
    <property type="entry name" value="HATPase"/>
    <property type="match status" value="1"/>
</dbReference>
<accession>A0A5S9PYQ7</accession>
<dbReference type="InterPro" id="IPR036097">
    <property type="entry name" value="HisK_dim/P_sf"/>
</dbReference>
<dbReference type="PROSITE" id="PS50109">
    <property type="entry name" value="HIS_KIN"/>
    <property type="match status" value="1"/>
</dbReference>
<dbReference type="Pfam" id="PF00512">
    <property type="entry name" value="HisKA"/>
    <property type="match status" value="1"/>
</dbReference>
<feature type="transmembrane region" description="Helical" evidence="7">
    <location>
        <begin position="284"/>
        <end position="305"/>
    </location>
</feature>
<keyword evidence="6" id="KW-0902">Two-component regulatory system</keyword>
<keyword evidence="7" id="KW-0472">Membrane</keyword>
<evidence type="ECO:0000256" key="7">
    <source>
        <dbReference type="SAM" id="Phobius"/>
    </source>
</evidence>
<gene>
    <name evidence="9" type="primary">sasA_12</name>
    <name evidence="9" type="ORF">STARVERO_03748</name>
</gene>
<dbReference type="SMART" id="SM00387">
    <property type="entry name" value="HATPase_c"/>
    <property type="match status" value="1"/>
</dbReference>
<dbReference type="CDD" id="cd00082">
    <property type="entry name" value="HisKA"/>
    <property type="match status" value="1"/>
</dbReference>
<name>A0A5S9PYQ7_9HYPH</name>
<feature type="transmembrane region" description="Helical" evidence="7">
    <location>
        <begin position="262"/>
        <end position="279"/>
    </location>
</feature>
<dbReference type="EC" id="2.7.13.3" evidence="2"/>
<dbReference type="PRINTS" id="PR00344">
    <property type="entry name" value="BCTRLSENSOR"/>
</dbReference>
<dbReference type="InterPro" id="IPR003661">
    <property type="entry name" value="HisK_dim/P_dom"/>
</dbReference>